<gene>
    <name evidence="1" type="ORF">MLD38_005288</name>
</gene>
<keyword evidence="2" id="KW-1185">Reference proteome</keyword>
<dbReference type="Proteomes" id="UP001057402">
    <property type="component" value="Chromosome 2"/>
</dbReference>
<organism evidence="1 2">
    <name type="scientific">Melastoma candidum</name>
    <dbReference type="NCBI Taxonomy" id="119954"/>
    <lineage>
        <taxon>Eukaryota</taxon>
        <taxon>Viridiplantae</taxon>
        <taxon>Streptophyta</taxon>
        <taxon>Embryophyta</taxon>
        <taxon>Tracheophyta</taxon>
        <taxon>Spermatophyta</taxon>
        <taxon>Magnoliopsida</taxon>
        <taxon>eudicotyledons</taxon>
        <taxon>Gunneridae</taxon>
        <taxon>Pentapetalae</taxon>
        <taxon>rosids</taxon>
        <taxon>malvids</taxon>
        <taxon>Myrtales</taxon>
        <taxon>Melastomataceae</taxon>
        <taxon>Melastomatoideae</taxon>
        <taxon>Melastomateae</taxon>
        <taxon>Melastoma</taxon>
    </lineage>
</organism>
<evidence type="ECO:0000313" key="1">
    <source>
        <dbReference type="EMBL" id="KAI4387460.1"/>
    </source>
</evidence>
<dbReference type="EMBL" id="CM042881">
    <property type="protein sequence ID" value="KAI4387460.1"/>
    <property type="molecule type" value="Genomic_DNA"/>
</dbReference>
<reference evidence="2" key="1">
    <citation type="journal article" date="2023" name="Front. Plant Sci.">
        <title>Chromosomal-level genome assembly of Melastoma candidum provides insights into trichome evolution.</title>
        <authorList>
            <person name="Zhong Y."/>
            <person name="Wu W."/>
            <person name="Sun C."/>
            <person name="Zou P."/>
            <person name="Liu Y."/>
            <person name="Dai S."/>
            <person name="Zhou R."/>
        </authorList>
    </citation>
    <scope>NUCLEOTIDE SEQUENCE [LARGE SCALE GENOMIC DNA]</scope>
</reference>
<evidence type="ECO:0000313" key="2">
    <source>
        <dbReference type="Proteomes" id="UP001057402"/>
    </source>
</evidence>
<accession>A0ACB9S8E0</accession>
<name>A0ACB9S8E0_9MYRT</name>
<proteinExistence type="predicted"/>
<sequence>MGDLDKQCNPGLFLGLGIGRPVVRHDAGQRIVEIHKSLPAPTTGLDLSFPDVPQQKSPRKALEDDCHAENSNTPSYGSCSPHRDNHGDADNKYDSGKEGSCRKKLRLSKEQSTLLEESFNLHNTLTPAQKQSLAHQLKLKAWQVEVWFQNRRARNKLKQMEVDCEYMKKCCESLREDNCGLKKEL</sequence>
<protein>
    <submittedName>
        <fullName evidence="1">Uncharacterized protein</fullName>
    </submittedName>
</protein>
<comment type="caution">
    <text evidence="1">The sequence shown here is derived from an EMBL/GenBank/DDBJ whole genome shotgun (WGS) entry which is preliminary data.</text>
</comment>